<dbReference type="AlphaFoldDB" id="A0A1I3ERZ4"/>
<dbReference type="OrthoDB" id="3035718at2"/>
<reference evidence="1 2" key="1">
    <citation type="submission" date="2016-10" db="EMBL/GenBank/DDBJ databases">
        <authorList>
            <person name="de Groot N.N."/>
        </authorList>
    </citation>
    <scope>NUCLEOTIDE SEQUENCE [LARGE SCALE GENOMIC DNA]</scope>
    <source>
        <strain evidence="1 2">Z108</strain>
    </source>
</reference>
<evidence type="ECO:0000313" key="2">
    <source>
        <dbReference type="Proteomes" id="UP000183639"/>
    </source>
</evidence>
<name>A0A1I3ERZ4_SELRU</name>
<proteinExistence type="predicted"/>
<dbReference type="EMBL" id="FOQK01000011">
    <property type="protein sequence ID" value="SFI01411.1"/>
    <property type="molecule type" value="Genomic_DNA"/>
</dbReference>
<dbReference type="RefSeq" id="WP_075443412.1">
    <property type="nucleotide sequence ID" value="NZ_FOQK01000011.1"/>
</dbReference>
<evidence type="ECO:0000313" key="1">
    <source>
        <dbReference type="EMBL" id="SFI01411.1"/>
    </source>
</evidence>
<sequence>MDIIVRNTPSPGSSFTQNTKNSIISYYEYCQEHIHESGAFRDYRNYVCTEKNTNAKNDRTIFPLLKNLGFMIYNPHDIIKYSKLFTPKGIALVKTFIMEQKLEEKKDSLPSDNYYESKKHINNAIEELIFDGIWNAIKEHPEMTYRDVLILSIQFLLKYNSFDKVEFCYMLYCSQNNITNYAESEQIIQQYRAGHLEINVKSDTYDKKTGDASQRKISGIDSITCYTYIANLLSNAGIVDKTNKKRFELRSSNKEKAAALIA</sequence>
<gene>
    <name evidence="1" type="ORF">SAMN04487861_11150</name>
</gene>
<dbReference type="Proteomes" id="UP000183639">
    <property type="component" value="Unassembled WGS sequence"/>
</dbReference>
<protein>
    <submittedName>
        <fullName evidence="1">Uncharacterized protein</fullName>
    </submittedName>
</protein>
<accession>A0A1I3ERZ4</accession>
<organism evidence="1 2">
    <name type="scientific">Selenomonas ruminantium</name>
    <dbReference type="NCBI Taxonomy" id="971"/>
    <lineage>
        <taxon>Bacteria</taxon>
        <taxon>Bacillati</taxon>
        <taxon>Bacillota</taxon>
        <taxon>Negativicutes</taxon>
        <taxon>Selenomonadales</taxon>
        <taxon>Selenomonadaceae</taxon>
        <taxon>Selenomonas</taxon>
    </lineage>
</organism>